<feature type="region of interest" description="Disordered" evidence="1">
    <location>
        <begin position="1172"/>
        <end position="1194"/>
    </location>
</feature>
<name>A0ABT5X4R7_9EURY</name>
<evidence type="ECO:0000259" key="2">
    <source>
        <dbReference type="SMART" id="SM00885"/>
    </source>
</evidence>
<organism evidence="3 4">
    <name type="scientific">Candidatus Methanocrinis natronophilus</name>
    <dbReference type="NCBI Taxonomy" id="3033396"/>
    <lineage>
        <taxon>Archaea</taxon>
        <taxon>Methanobacteriati</taxon>
        <taxon>Methanobacteriota</taxon>
        <taxon>Stenosarchaea group</taxon>
        <taxon>Methanomicrobia</taxon>
        <taxon>Methanotrichales</taxon>
        <taxon>Methanotrichaceae</taxon>
        <taxon>Methanocrinis</taxon>
    </lineage>
</organism>
<comment type="caution">
    <text evidence="3">The sequence shown here is derived from an EMBL/GenBank/DDBJ whole genome shotgun (WGS) entry which is preliminary data.</text>
</comment>
<dbReference type="InterPro" id="IPR014818">
    <property type="entry name" value="Phage/plasmid_primase_P4_C"/>
</dbReference>
<sequence>MSSSSITEEHYERPEVRDIVLRQCNYGGGLRALNGDNGWYVHQDKKVRLRSPDDFDDTISRARTLYITADVFDPEVFETSVPWEEGPGGEGKSVEPIGERGDLIAYTLFADIDATKDEADEGDKEGKPRSKIYHEGRIEALEAAATFMVVYLRDRGISEAVGVLFSGQGIYVWLHPGLSDMSEVRALPDFDRARLDSDFKIWLMAFNDLLADIEVEFFSEHPEHAGRVKFDKLNNQKRKIKCLLSIHRDLPFAVVPLDKDDIRIDLDAARVPDLPTETVARAMVWLDSWRTGKGERTALARILESYKTKAEEGVTTKAKTTGEIRRATEPVPVEAWCPFYRALLEFPGGAGAHRVCGALATWLYQSGYSEEAAFEIWYPIAMKCNVETRIFYTSYGVINSPNCETIKKTSAGYPMLGFGGMELCVPDERCKECRWPGDYTDKRSRTIEDIKLGADKLVEEFNADPVAGSKNESILCDLLDLRDNEPVLYDQVVGKVNVKKSTINKIIKDFAEKEQQKAQDQKRQNDGVDAVSVQQAIEAVASWCDGAKSIDCIGFNRNDVEFFLPIIDMIKAGEEIPVDRLLQAYGRLKKYNKQLAKQGIDYDTDVIIPGDRGADFTIEDFCYDKDGKGDYKFSRSKAADTLMSKLDLAMVNGGKDIYWFDGEIYRPTGIAKMSQAMYRTAGDFANRRDVGEVIDRIRSEKQLTPVIFNPNPYVMPLQNGVLDLETGEFREFQADDYFSFKYGANWDCEDADWMKFIWFLCTSLSDPRDVLTAIDVMTAVALRIPFDVIVQLIGGGANGKGTFERVLLALFTAERSTAIELPELKSSRFGPGALLDVDLWIISEVEGVKDSISALKKIATGELLDADVKYGGRTRGKPHAIPILDSNNAIDYGDDSYGRKRRTCRLDFCYTFGDGPGMRPIDRRLEASLIQASSLSGLVAIIAARAPHLIKSRKIYTRKSLEEAEEEHKRQRYSLSYFLDECISTVMPKGYKGPKKLTTSDAYNSYVEYCKRFNVPTPATQGQLGEEISKKYGIGSSVTTVDGKSARVYNGLYLVKTPSEAYADHITQFSDYSNYSETTAKLQDGVREIAIDNYITTPTTSDTLLRVIEEIFRIYCFIEACEKEDHITYESYRDFDVVDVVAVVSGRRISVCETTAGKSSVAKPGSGVVCVEEGSETEDMGDLSDETPEPDDRQSIADELRDGHRRQADYLEKYRTPEPKPSGEAGEIFGLPISYFEELAIQTNGLTTKILMQAKKWDDLKSGVALNSLQSMGWAKDDKGRLHPPR</sequence>
<protein>
    <recommendedName>
        <fullName evidence="2">Bacteriophage/plasmid primase P4 C-terminal domain-containing protein</fullName>
    </recommendedName>
</protein>
<reference evidence="3 4" key="1">
    <citation type="submission" date="2023-03" db="EMBL/GenBank/DDBJ databases">
        <title>WGS of Methanotrichaceae archaeon Mx.</title>
        <authorList>
            <person name="Sorokin D.Y."/>
            <person name="Merkel A.Y."/>
        </authorList>
    </citation>
    <scope>NUCLEOTIDE SEQUENCE [LARGE SCALE GENOMIC DNA]</scope>
    <source>
        <strain evidence="3 4">Mx</strain>
    </source>
</reference>
<feature type="domain" description="Bacteriophage/plasmid primase P4 C-terminal" evidence="2">
    <location>
        <begin position="639"/>
        <end position="761"/>
    </location>
</feature>
<evidence type="ECO:0000313" key="4">
    <source>
        <dbReference type="Proteomes" id="UP001220010"/>
    </source>
</evidence>
<proteinExistence type="predicted"/>
<dbReference type="InterPro" id="IPR045455">
    <property type="entry name" value="NrS-1_pol-like_helicase"/>
</dbReference>
<dbReference type="Gene3D" id="3.40.50.300">
    <property type="entry name" value="P-loop containing nucleotide triphosphate hydrolases"/>
    <property type="match status" value="1"/>
</dbReference>
<dbReference type="Pfam" id="PF08706">
    <property type="entry name" value="D5_N"/>
    <property type="match status" value="1"/>
</dbReference>
<accession>A0ABT5X4R7</accession>
<evidence type="ECO:0000313" key="3">
    <source>
        <dbReference type="EMBL" id="MDF0589695.1"/>
    </source>
</evidence>
<keyword evidence="4" id="KW-1185">Reference proteome</keyword>
<dbReference type="InterPro" id="IPR027417">
    <property type="entry name" value="P-loop_NTPase"/>
</dbReference>
<evidence type="ECO:0000256" key="1">
    <source>
        <dbReference type="SAM" id="MobiDB-lite"/>
    </source>
</evidence>
<dbReference type="Proteomes" id="UP001220010">
    <property type="component" value="Unassembled WGS sequence"/>
</dbReference>
<dbReference type="SMART" id="SM00885">
    <property type="entry name" value="D5_N"/>
    <property type="match status" value="1"/>
</dbReference>
<dbReference type="Pfam" id="PF19263">
    <property type="entry name" value="DUF5906"/>
    <property type="match status" value="1"/>
</dbReference>
<feature type="compositionally biased region" description="Acidic residues" evidence="1">
    <location>
        <begin position="1173"/>
        <end position="1189"/>
    </location>
</feature>
<gene>
    <name evidence="3" type="ORF">P0O15_00685</name>
</gene>
<dbReference type="EMBL" id="JARFPK010000002">
    <property type="protein sequence ID" value="MDF0589695.1"/>
    <property type="molecule type" value="Genomic_DNA"/>
</dbReference>